<accession>A0A2P2DYI1</accession>
<dbReference type="Proteomes" id="UP000245133">
    <property type="component" value="Unassembled WGS sequence"/>
</dbReference>
<dbReference type="NCBIfam" id="NF047550">
    <property type="entry name" value="LIC_12071_fam"/>
    <property type="match status" value="1"/>
</dbReference>
<dbReference type="EMBL" id="BFBB01000003">
    <property type="protein sequence ID" value="GBF49684.1"/>
    <property type="molecule type" value="Genomic_DNA"/>
</dbReference>
<feature type="transmembrane region" description="Helical" evidence="1">
    <location>
        <begin position="222"/>
        <end position="245"/>
    </location>
</feature>
<organism evidence="2 3">
    <name type="scientific">Leptospira ryugenii</name>
    <dbReference type="NCBI Taxonomy" id="1917863"/>
    <lineage>
        <taxon>Bacteria</taxon>
        <taxon>Pseudomonadati</taxon>
        <taxon>Spirochaetota</taxon>
        <taxon>Spirochaetia</taxon>
        <taxon>Leptospirales</taxon>
        <taxon>Leptospiraceae</taxon>
        <taxon>Leptospira</taxon>
    </lineage>
</organism>
<feature type="transmembrane region" description="Helical" evidence="1">
    <location>
        <begin position="6"/>
        <end position="30"/>
    </location>
</feature>
<sequence>MHILRLVVYFFCLFLFFESIALSAVMWSFYESTKNALQQEEVVSEHRIRDLVLALAKASEVRIGNQSFSELNTTYSRYVELTKNDPETFFIHSIKLYQPNGLLLASSKAEEVKEELKKRSVDEAITKEAYFRKANRMKKWEWSESEVSPKPQIKSSEVKLPEYAKNILKLFPGAKAEERLIYAPIYHEEKLDVLAVILITYQKANLLLLLENQFELMSWLLINYSTIAFIVTIVMWLLFFLFIWITKSNANQDKGIEKSNQLVAPPPVLEKKTFTNQEVVSDLKAIETEKAAPAIRTAERTTIQNENDGVIDAIYLG</sequence>
<evidence type="ECO:0000313" key="2">
    <source>
        <dbReference type="EMBL" id="GBF49684.1"/>
    </source>
</evidence>
<dbReference type="OrthoDB" id="321679at2"/>
<gene>
    <name evidence="2" type="ORF">LPTSP4_12000</name>
</gene>
<proteinExistence type="predicted"/>
<evidence type="ECO:0000256" key="1">
    <source>
        <dbReference type="SAM" id="Phobius"/>
    </source>
</evidence>
<name>A0A2P2DYI1_9LEPT</name>
<keyword evidence="1" id="KW-1133">Transmembrane helix</keyword>
<keyword evidence="1" id="KW-0812">Transmembrane</keyword>
<dbReference type="RefSeq" id="WP_135355003.1">
    <property type="nucleotide sequence ID" value="NZ_BFBB01000003.1"/>
</dbReference>
<evidence type="ECO:0000313" key="3">
    <source>
        <dbReference type="Proteomes" id="UP000245133"/>
    </source>
</evidence>
<keyword evidence="1" id="KW-0472">Membrane</keyword>
<dbReference type="AlphaFoldDB" id="A0A2P2DYI1"/>
<protein>
    <submittedName>
        <fullName evidence="2">Uncharacterized protein</fullName>
    </submittedName>
</protein>
<reference evidence="2 3" key="1">
    <citation type="submission" date="2018-02" db="EMBL/GenBank/DDBJ databases">
        <title>Novel Leptospira species isolated from soil and water in Japan.</title>
        <authorList>
            <person name="Nakao R."/>
            <person name="Masuzawa T."/>
        </authorList>
    </citation>
    <scope>NUCLEOTIDE SEQUENCE [LARGE SCALE GENOMIC DNA]</scope>
    <source>
        <strain evidence="2 3">YH101</strain>
    </source>
</reference>
<comment type="caution">
    <text evidence="2">The sequence shown here is derived from an EMBL/GenBank/DDBJ whole genome shotgun (WGS) entry which is preliminary data.</text>
</comment>
<keyword evidence="3" id="KW-1185">Reference proteome</keyword>